<evidence type="ECO:0000256" key="2">
    <source>
        <dbReference type="ARBA" id="ARBA00017647"/>
    </source>
</evidence>
<dbReference type="GO" id="GO:0006914">
    <property type="term" value="P:autophagy"/>
    <property type="evidence" value="ECO:0007669"/>
    <property type="project" value="UniProtKB-KW"/>
</dbReference>
<comment type="similarity">
    <text evidence="1">Belongs to the ATG7 family.</text>
</comment>
<evidence type="ECO:0000256" key="1">
    <source>
        <dbReference type="ARBA" id="ARBA00010931"/>
    </source>
</evidence>
<dbReference type="Ensembl" id="ENSHHUT00000031687.1">
    <property type="protein sequence ID" value="ENSHHUP00000030420.1"/>
    <property type="gene ID" value="ENSHHUG00000019375.1"/>
</dbReference>
<evidence type="ECO:0000313" key="11">
    <source>
        <dbReference type="Ensembl" id="ENSHHUP00000030420.1"/>
    </source>
</evidence>
<keyword evidence="5" id="KW-0653">Protein transport</keyword>
<dbReference type="GO" id="GO:0015031">
    <property type="term" value="P:protein transport"/>
    <property type="evidence" value="ECO:0007669"/>
    <property type="project" value="UniProtKB-KW"/>
</dbReference>
<reference evidence="11" key="2">
    <citation type="submission" date="2025-08" db="UniProtKB">
        <authorList>
            <consortium name="Ensembl"/>
        </authorList>
    </citation>
    <scope>IDENTIFICATION</scope>
</reference>
<feature type="domain" description="Ubiquitin-like modifier-activating enzyme Atg7 N-terminal" evidence="10">
    <location>
        <begin position="15"/>
        <end position="181"/>
    </location>
</feature>
<dbReference type="AlphaFoldDB" id="A0A4W5LZL4"/>
<protein>
    <recommendedName>
        <fullName evidence="2">Ubiquitin-like modifier-activating enzyme ATG7</fullName>
    </recommendedName>
    <alternativeName>
        <fullName evidence="7 9">ATG12-activating enzyme E1 ATG7</fullName>
    </alternativeName>
    <alternativeName>
        <fullName evidence="8">Autophagy-related protein 7</fullName>
    </alternativeName>
    <alternativeName>
        <fullName evidence="3">Ubiquitin-like modifier-activating enzyme atg7</fullName>
    </alternativeName>
</protein>
<evidence type="ECO:0000256" key="9">
    <source>
        <dbReference type="ARBA" id="ARBA00032823"/>
    </source>
</evidence>
<evidence type="ECO:0000259" key="10">
    <source>
        <dbReference type="Pfam" id="PF16420"/>
    </source>
</evidence>
<keyword evidence="4" id="KW-0813">Transport</keyword>
<organism evidence="11 12">
    <name type="scientific">Hucho hucho</name>
    <name type="common">huchen</name>
    <dbReference type="NCBI Taxonomy" id="62062"/>
    <lineage>
        <taxon>Eukaryota</taxon>
        <taxon>Metazoa</taxon>
        <taxon>Chordata</taxon>
        <taxon>Craniata</taxon>
        <taxon>Vertebrata</taxon>
        <taxon>Euteleostomi</taxon>
        <taxon>Actinopterygii</taxon>
        <taxon>Neopterygii</taxon>
        <taxon>Teleostei</taxon>
        <taxon>Protacanthopterygii</taxon>
        <taxon>Salmoniformes</taxon>
        <taxon>Salmonidae</taxon>
        <taxon>Salmoninae</taxon>
        <taxon>Hucho</taxon>
    </lineage>
</organism>
<evidence type="ECO:0000256" key="3">
    <source>
        <dbReference type="ARBA" id="ARBA00018730"/>
    </source>
</evidence>
<accession>A0A4W5LZL4</accession>
<evidence type="ECO:0000256" key="7">
    <source>
        <dbReference type="ARBA" id="ARBA00029897"/>
    </source>
</evidence>
<reference evidence="12" key="1">
    <citation type="submission" date="2018-06" db="EMBL/GenBank/DDBJ databases">
        <title>Genome assembly of Danube salmon.</title>
        <authorList>
            <person name="Macqueen D.J."/>
            <person name="Gundappa M.K."/>
        </authorList>
    </citation>
    <scope>NUCLEOTIDE SEQUENCE [LARGE SCALE GENOMIC DNA]</scope>
</reference>
<dbReference type="Pfam" id="PF16420">
    <property type="entry name" value="ATG7_N"/>
    <property type="match status" value="1"/>
</dbReference>
<dbReference type="GeneTree" id="ENSGT00390000017509"/>
<dbReference type="Proteomes" id="UP000314982">
    <property type="component" value="Unassembled WGS sequence"/>
</dbReference>
<sequence>MASVPVDKDSADQKLQFAPFSSALEAGFWHQLTQKKLNDYRLDESPKNIKGYYYNGDPVGLPTRLTLEFSAFEADGPSPARCCPVTGTLYNTNTLEAFKTSDKKALLEQQATEIWDSIQSGDALKDPSLLCKFLLLTYADLKKYHFYYWFCFPALCFSEGIKILKEPATLEQVFSSKQVLTVYT</sequence>
<name>A0A4W5LZL4_9TELE</name>
<keyword evidence="12" id="KW-1185">Reference proteome</keyword>
<evidence type="ECO:0000256" key="5">
    <source>
        <dbReference type="ARBA" id="ARBA00022927"/>
    </source>
</evidence>
<reference evidence="11" key="3">
    <citation type="submission" date="2025-09" db="UniProtKB">
        <authorList>
            <consortium name="Ensembl"/>
        </authorList>
    </citation>
    <scope>IDENTIFICATION</scope>
</reference>
<dbReference type="InterPro" id="IPR042522">
    <property type="entry name" value="Atg7_N_1"/>
</dbReference>
<dbReference type="FunFam" id="3.40.140.70:FF:000001">
    <property type="entry name" value="Ubiquitin-like modifier-activating enzyme atg7"/>
    <property type="match status" value="1"/>
</dbReference>
<dbReference type="Gene3D" id="3.40.140.70">
    <property type="entry name" value="Ubiquitin-like modifier-activating enzyme ATG7 N-terminal domain"/>
    <property type="match status" value="1"/>
</dbReference>
<evidence type="ECO:0000313" key="12">
    <source>
        <dbReference type="Proteomes" id="UP000314982"/>
    </source>
</evidence>
<keyword evidence="6" id="KW-0072">Autophagy</keyword>
<evidence type="ECO:0000256" key="6">
    <source>
        <dbReference type="ARBA" id="ARBA00023006"/>
    </source>
</evidence>
<proteinExistence type="inferred from homology"/>
<dbReference type="InterPro" id="IPR032197">
    <property type="entry name" value="Atg7_N"/>
</dbReference>
<evidence type="ECO:0000256" key="8">
    <source>
        <dbReference type="ARBA" id="ARBA00030242"/>
    </source>
</evidence>
<evidence type="ECO:0000256" key="4">
    <source>
        <dbReference type="ARBA" id="ARBA00022448"/>
    </source>
</evidence>